<reference evidence="2" key="1">
    <citation type="submission" date="2022-04" db="EMBL/GenBank/DDBJ databases">
        <title>Carnegiea gigantea Genome sequencing and assembly v2.</title>
        <authorList>
            <person name="Copetti D."/>
            <person name="Sanderson M.J."/>
            <person name="Burquez A."/>
            <person name="Wojciechowski M.F."/>
        </authorList>
    </citation>
    <scope>NUCLEOTIDE SEQUENCE</scope>
    <source>
        <strain evidence="2">SGP5-SGP5p</strain>
        <tissue evidence="2">Aerial part</tissue>
    </source>
</reference>
<evidence type="ECO:0000256" key="1">
    <source>
        <dbReference type="SAM" id="Phobius"/>
    </source>
</evidence>
<dbReference type="PANTHER" id="PTHR33116:SF84">
    <property type="entry name" value="RNA-DIRECTED DNA POLYMERASE"/>
    <property type="match status" value="1"/>
</dbReference>
<feature type="transmembrane region" description="Helical" evidence="1">
    <location>
        <begin position="139"/>
        <end position="162"/>
    </location>
</feature>
<protein>
    <submittedName>
        <fullName evidence="2">Uncharacterized protein</fullName>
    </submittedName>
</protein>
<gene>
    <name evidence="2" type="ORF">Cgig2_013737</name>
</gene>
<dbReference type="OrthoDB" id="1935089at2759"/>
<evidence type="ECO:0000313" key="3">
    <source>
        <dbReference type="Proteomes" id="UP001153076"/>
    </source>
</evidence>
<accession>A0A9Q1Q8Q8</accession>
<organism evidence="2 3">
    <name type="scientific">Carnegiea gigantea</name>
    <dbReference type="NCBI Taxonomy" id="171969"/>
    <lineage>
        <taxon>Eukaryota</taxon>
        <taxon>Viridiplantae</taxon>
        <taxon>Streptophyta</taxon>
        <taxon>Embryophyta</taxon>
        <taxon>Tracheophyta</taxon>
        <taxon>Spermatophyta</taxon>
        <taxon>Magnoliopsida</taxon>
        <taxon>eudicotyledons</taxon>
        <taxon>Gunneridae</taxon>
        <taxon>Pentapetalae</taxon>
        <taxon>Caryophyllales</taxon>
        <taxon>Cactineae</taxon>
        <taxon>Cactaceae</taxon>
        <taxon>Cactoideae</taxon>
        <taxon>Echinocereeae</taxon>
        <taxon>Carnegiea</taxon>
    </lineage>
</organism>
<dbReference type="Proteomes" id="UP001153076">
    <property type="component" value="Unassembled WGS sequence"/>
</dbReference>
<keyword evidence="3" id="KW-1185">Reference proteome</keyword>
<proteinExistence type="predicted"/>
<dbReference type="PANTHER" id="PTHR33116">
    <property type="entry name" value="REVERSE TRANSCRIPTASE ZINC-BINDING DOMAIN-CONTAINING PROTEIN-RELATED-RELATED"/>
    <property type="match status" value="1"/>
</dbReference>
<sequence length="203" mass="22492">MTILKSSLALIRQQIKSDWIKYGGDCTKFFFARMKQRRLATYIYTIKDIDGTQVEGLCDLMDITISSSKTIGRGCSSMLTSSCLNVTGFQIGSLPLKCLGIPITASIFSKLKCGSLVDKILAKAKIWSSKSISFARRTALINLVLFGLYNFGVSIVIILQGVTDQINRACKNQGYAELMQLLGRSLIFRGKKHTQPMEEEGLD</sequence>
<dbReference type="EMBL" id="JAKOGI010000627">
    <property type="protein sequence ID" value="KAJ8432195.1"/>
    <property type="molecule type" value="Genomic_DNA"/>
</dbReference>
<comment type="caution">
    <text evidence="2">The sequence shown here is derived from an EMBL/GenBank/DDBJ whole genome shotgun (WGS) entry which is preliminary data.</text>
</comment>
<keyword evidence="1" id="KW-0812">Transmembrane</keyword>
<keyword evidence="1" id="KW-1133">Transmembrane helix</keyword>
<evidence type="ECO:0000313" key="2">
    <source>
        <dbReference type="EMBL" id="KAJ8432195.1"/>
    </source>
</evidence>
<keyword evidence="1" id="KW-0472">Membrane</keyword>
<dbReference type="AlphaFoldDB" id="A0A9Q1Q8Q8"/>
<name>A0A9Q1Q8Q8_9CARY</name>